<organism evidence="4 5">
    <name type="scientific">Morchella conica CCBAS932</name>
    <dbReference type="NCBI Taxonomy" id="1392247"/>
    <lineage>
        <taxon>Eukaryota</taxon>
        <taxon>Fungi</taxon>
        <taxon>Dikarya</taxon>
        <taxon>Ascomycota</taxon>
        <taxon>Pezizomycotina</taxon>
        <taxon>Pezizomycetes</taxon>
        <taxon>Pezizales</taxon>
        <taxon>Morchellaceae</taxon>
        <taxon>Morchella</taxon>
    </lineage>
</organism>
<evidence type="ECO:0000313" key="4">
    <source>
        <dbReference type="EMBL" id="RPB16325.1"/>
    </source>
</evidence>
<feature type="compositionally biased region" description="Gly residues" evidence="2">
    <location>
        <begin position="577"/>
        <end position="587"/>
    </location>
</feature>
<dbReference type="SMART" id="SM00360">
    <property type="entry name" value="RRM"/>
    <property type="match status" value="1"/>
</dbReference>
<proteinExistence type="predicted"/>
<dbReference type="GO" id="GO:1990904">
    <property type="term" value="C:ribonucleoprotein complex"/>
    <property type="evidence" value="ECO:0007669"/>
    <property type="project" value="TreeGrafter"/>
</dbReference>
<dbReference type="Pfam" id="PF02136">
    <property type="entry name" value="NTF2"/>
    <property type="match status" value="1"/>
</dbReference>
<dbReference type="InterPro" id="IPR039539">
    <property type="entry name" value="Ras_GTPase_bind_prot"/>
</dbReference>
<evidence type="ECO:0000313" key="5">
    <source>
        <dbReference type="Proteomes" id="UP000277580"/>
    </source>
</evidence>
<feature type="compositionally biased region" description="Basic and acidic residues" evidence="2">
    <location>
        <begin position="316"/>
        <end position="331"/>
    </location>
</feature>
<dbReference type="GO" id="GO:0005829">
    <property type="term" value="C:cytosol"/>
    <property type="evidence" value="ECO:0007669"/>
    <property type="project" value="TreeGrafter"/>
</dbReference>
<dbReference type="SUPFAM" id="SSF54427">
    <property type="entry name" value="NTF2-like"/>
    <property type="match status" value="1"/>
</dbReference>
<evidence type="ECO:0000256" key="2">
    <source>
        <dbReference type="SAM" id="MobiDB-lite"/>
    </source>
</evidence>
<dbReference type="Gene3D" id="3.10.450.50">
    <property type="match status" value="1"/>
</dbReference>
<dbReference type="SUPFAM" id="SSF54928">
    <property type="entry name" value="RNA-binding domain, RBD"/>
    <property type="match status" value="1"/>
</dbReference>
<dbReference type="InterPro" id="IPR000504">
    <property type="entry name" value="RRM_dom"/>
</dbReference>
<feature type="compositionally biased region" description="Polar residues" evidence="2">
    <location>
        <begin position="8"/>
        <end position="51"/>
    </location>
</feature>
<name>A0A3N4LEF8_9PEZI</name>
<dbReference type="Proteomes" id="UP000277580">
    <property type="component" value="Unassembled WGS sequence"/>
</dbReference>
<dbReference type="Pfam" id="PF00076">
    <property type="entry name" value="RRM_1"/>
    <property type="match status" value="1"/>
</dbReference>
<dbReference type="InterPro" id="IPR018222">
    <property type="entry name" value="Nuclear_transport_factor_2_euk"/>
</dbReference>
<keyword evidence="5" id="KW-1185">Reference proteome</keyword>
<feature type="region of interest" description="Disordered" evidence="2">
    <location>
        <begin position="514"/>
        <end position="587"/>
    </location>
</feature>
<dbReference type="CDD" id="cd00590">
    <property type="entry name" value="RRM_SF"/>
    <property type="match status" value="1"/>
</dbReference>
<dbReference type="GO" id="GO:1990861">
    <property type="term" value="C:Ubp3-Bre5 deubiquitination complex"/>
    <property type="evidence" value="ECO:0007669"/>
    <property type="project" value="TreeGrafter"/>
</dbReference>
<dbReference type="InParanoid" id="A0A3N4LEF8"/>
<evidence type="ECO:0000256" key="1">
    <source>
        <dbReference type="ARBA" id="ARBA00022884"/>
    </source>
</evidence>
<feature type="compositionally biased region" description="Low complexity" evidence="2">
    <location>
        <begin position="300"/>
        <end position="315"/>
    </location>
</feature>
<feature type="compositionally biased region" description="Low complexity" evidence="2">
    <location>
        <begin position="380"/>
        <end position="421"/>
    </location>
</feature>
<dbReference type="Gene3D" id="3.30.70.330">
    <property type="match status" value="1"/>
</dbReference>
<dbReference type="GO" id="GO:0034517">
    <property type="term" value="P:ribophagy"/>
    <property type="evidence" value="ECO:0007669"/>
    <property type="project" value="TreeGrafter"/>
</dbReference>
<keyword evidence="1" id="KW-0694">RNA-binding</keyword>
<feature type="region of interest" description="Disordered" evidence="2">
    <location>
        <begin position="250"/>
        <end position="360"/>
    </location>
</feature>
<feature type="domain" description="NTF2" evidence="3">
    <location>
        <begin position="57"/>
        <end position="173"/>
    </location>
</feature>
<gene>
    <name evidence="4" type="ORF">P167DRAFT_551488</name>
</gene>
<dbReference type="STRING" id="1392247.A0A3N4LEF8"/>
<feature type="compositionally biased region" description="Gly residues" evidence="2">
    <location>
        <begin position="555"/>
        <end position="568"/>
    </location>
</feature>
<feature type="compositionally biased region" description="Low complexity" evidence="2">
    <location>
        <begin position="333"/>
        <end position="345"/>
    </location>
</feature>
<dbReference type="InterPro" id="IPR035979">
    <property type="entry name" value="RBD_domain_sf"/>
</dbReference>
<feature type="compositionally biased region" description="Acidic residues" evidence="2">
    <location>
        <begin position="281"/>
        <end position="299"/>
    </location>
</feature>
<dbReference type="PANTHER" id="PTHR10693:SF20">
    <property type="entry name" value="AT27578P"/>
    <property type="match status" value="1"/>
</dbReference>
<dbReference type="PANTHER" id="PTHR10693">
    <property type="entry name" value="RAS GTPASE-ACTIVATING PROTEIN-BINDING PROTEIN"/>
    <property type="match status" value="1"/>
</dbReference>
<feature type="region of interest" description="Disordered" evidence="2">
    <location>
        <begin position="380"/>
        <end position="455"/>
    </location>
</feature>
<evidence type="ECO:0000259" key="3">
    <source>
        <dbReference type="PROSITE" id="PS50177"/>
    </source>
</evidence>
<feature type="compositionally biased region" description="Low complexity" evidence="2">
    <location>
        <begin position="437"/>
        <end position="448"/>
    </location>
</feature>
<dbReference type="EMBL" id="ML119109">
    <property type="protein sequence ID" value="RPB16325.1"/>
    <property type="molecule type" value="Genomic_DNA"/>
</dbReference>
<feature type="compositionally biased region" description="Pro residues" evidence="2">
    <location>
        <begin position="346"/>
        <end position="358"/>
    </location>
</feature>
<feature type="region of interest" description="Disordered" evidence="2">
    <location>
        <begin position="1"/>
        <end position="51"/>
    </location>
</feature>
<protein>
    <submittedName>
        <fullName evidence="4">NTF2-domain-containing protein</fullName>
    </submittedName>
</protein>
<dbReference type="PROSITE" id="PS50177">
    <property type="entry name" value="NTF2_DOMAIN"/>
    <property type="match status" value="1"/>
</dbReference>
<sequence length="587" mass="61640">MASPQPPVANTNGSYLQQADPQSFQANPTAGTAPNYQTQSGAPQQASTTESVPKDEVGWYFVEQYYTTLNKTPERLHLFYNKKSSFVWGTEGELLQLATGRPAIQEKIQSYEFKDCKVRVSNVDSQASADNGIVIQVLGEMSNNGLPNRKFSQTFFLAEQPNGYYVLNDIFRYLKDDEDMEEGEDYEEGEVEDILEDPAVEAVVNEAVEIAVEELVEAIEDLSTKETVKTEIEIEDDKIKVEETVTVEPALPVAESQDVPPSVNGNVESVNGDAPATEPEANPEPEAEPEPEPEPEPQVEEPAPAAPVVEAVPTLVEEKKAAPPAVKEPERVPTPVAVPKTVPVTPAAPTPAPAPAPAPKKTWADLVAANARPAVPVAPVTPAPSVQTQATSTPSAPSAAASTAAATATAATSPSAPAAPTGGSQWQTADSSKRRAASSANSANPTAAQIRNVPESITQQALRDALSKFGLKRCELNRPKGFATIDFEAHSGFAAAIANPLKIGDVTLNIEERRRAPTGATGGRGAASGRDYRSNSQGGRGGFTPREGGYKNEGRGGAPGGGRGGSRGGSYQARGGIRAGGAPTGSN</sequence>
<dbReference type="GO" id="GO:0016579">
    <property type="term" value="P:protein deubiquitination"/>
    <property type="evidence" value="ECO:0007669"/>
    <property type="project" value="TreeGrafter"/>
</dbReference>
<accession>A0A3N4LEF8</accession>
<dbReference type="CDD" id="cd00780">
    <property type="entry name" value="NTF2"/>
    <property type="match status" value="1"/>
</dbReference>
<dbReference type="OrthoDB" id="339151at2759"/>
<dbReference type="InterPro" id="IPR032710">
    <property type="entry name" value="NTF2-like_dom_sf"/>
</dbReference>
<dbReference type="GO" id="GO:0003729">
    <property type="term" value="F:mRNA binding"/>
    <property type="evidence" value="ECO:0007669"/>
    <property type="project" value="TreeGrafter"/>
</dbReference>
<dbReference type="InterPro" id="IPR012677">
    <property type="entry name" value="Nucleotide-bd_a/b_plait_sf"/>
</dbReference>
<reference evidence="4 5" key="1">
    <citation type="journal article" date="2018" name="Nat. Ecol. Evol.">
        <title>Pezizomycetes genomes reveal the molecular basis of ectomycorrhizal truffle lifestyle.</title>
        <authorList>
            <person name="Murat C."/>
            <person name="Payen T."/>
            <person name="Noel B."/>
            <person name="Kuo A."/>
            <person name="Morin E."/>
            <person name="Chen J."/>
            <person name="Kohler A."/>
            <person name="Krizsan K."/>
            <person name="Balestrini R."/>
            <person name="Da Silva C."/>
            <person name="Montanini B."/>
            <person name="Hainaut M."/>
            <person name="Levati E."/>
            <person name="Barry K.W."/>
            <person name="Belfiori B."/>
            <person name="Cichocki N."/>
            <person name="Clum A."/>
            <person name="Dockter R.B."/>
            <person name="Fauchery L."/>
            <person name="Guy J."/>
            <person name="Iotti M."/>
            <person name="Le Tacon F."/>
            <person name="Lindquist E.A."/>
            <person name="Lipzen A."/>
            <person name="Malagnac F."/>
            <person name="Mello A."/>
            <person name="Molinier V."/>
            <person name="Miyauchi S."/>
            <person name="Poulain J."/>
            <person name="Riccioni C."/>
            <person name="Rubini A."/>
            <person name="Sitrit Y."/>
            <person name="Splivallo R."/>
            <person name="Traeger S."/>
            <person name="Wang M."/>
            <person name="Zifcakova L."/>
            <person name="Wipf D."/>
            <person name="Zambonelli A."/>
            <person name="Paolocci F."/>
            <person name="Nowrousian M."/>
            <person name="Ottonello S."/>
            <person name="Baldrian P."/>
            <person name="Spatafora J.W."/>
            <person name="Henrissat B."/>
            <person name="Nagy L.G."/>
            <person name="Aury J.M."/>
            <person name="Wincker P."/>
            <person name="Grigoriev I.V."/>
            <person name="Bonfante P."/>
            <person name="Martin F.M."/>
        </authorList>
    </citation>
    <scope>NUCLEOTIDE SEQUENCE [LARGE SCALE GENOMIC DNA]</scope>
    <source>
        <strain evidence="4 5">CCBAS932</strain>
    </source>
</reference>
<dbReference type="AlphaFoldDB" id="A0A3N4LEF8"/>
<dbReference type="InterPro" id="IPR002075">
    <property type="entry name" value="NTF2_dom"/>
</dbReference>
<dbReference type="FunFam" id="3.10.450.50:FF:000003">
    <property type="entry name" value="Nuclear transport factor 2 family protein"/>
    <property type="match status" value="1"/>
</dbReference>